<dbReference type="AlphaFoldDB" id="A0A843XMA5"/>
<gene>
    <name evidence="1" type="ORF">Taro_053180</name>
</gene>
<keyword evidence="2" id="KW-1185">Reference proteome</keyword>
<evidence type="ECO:0000313" key="2">
    <source>
        <dbReference type="Proteomes" id="UP000652761"/>
    </source>
</evidence>
<name>A0A843XMA5_COLES</name>
<accession>A0A843XMA5</accession>
<dbReference type="EMBL" id="NMUH01009547">
    <property type="protein sequence ID" value="MQM20165.1"/>
    <property type="molecule type" value="Genomic_DNA"/>
</dbReference>
<sequence>MLPLPPPVDYGVFMQGLVQAMQMQAHTQAALQAQLEAQAQVPVPQAQDHGGPSIMIWFKRMSPPSFNGESDLLLVESWIREIEKIFRAIRCAEDDKVTLATYMLQERADVLWSSLLRTQFEDGAVEVGWDELVAFDHRTLEQALSAVRRQEGEMEQYLEE</sequence>
<dbReference type="Proteomes" id="UP000652761">
    <property type="component" value="Unassembled WGS sequence"/>
</dbReference>
<proteinExistence type="predicted"/>
<reference evidence="1" key="1">
    <citation type="submission" date="2017-07" db="EMBL/GenBank/DDBJ databases">
        <title>Taro Niue Genome Assembly and Annotation.</title>
        <authorList>
            <person name="Atibalentja N."/>
            <person name="Keating K."/>
            <person name="Fields C.J."/>
        </authorList>
    </citation>
    <scope>NUCLEOTIDE SEQUENCE</scope>
    <source>
        <strain evidence="1">Niue_2</strain>
        <tissue evidence="1">Leaf</tissue>
    </source>
</reference>
<comment type="caution">
    <text evidence="1">The sequence shown here is derived from an EMBL/GenBank/DDBJ whole genome shotgun (WGS) entry which is preliminary data.</text>
</comment>
<organism evidence="1 2">
    <name type="scientific">Colocasia esculenta</name>
    <name type="common">Wild taro</name>
    <name type="synonym">Arum esculentum</name>
    <dbReference type="NCBI Taxonomy" id="4460"/>
    <lineage>
        <taxon>Eukaryota</taxon>
        <taxon>Viridiplantae</taxon>
        <taxon>Streptophyta</taxon>
        <taxon>Embryophyta</taxon>
        <taxon>Tracheophyta</taxon>
        <taxon>Spermatophyta</taxon>
        <taxon>Magnoliopsida</taxon>
        <taxon>Liliopsida</taxon>
        <taxon>Araceae</taxon>
        <taxon>Aroideae</taxon>
        <taxon>Colocasieae</taxon>
        <taxon>Colocasia</taxon>
    </lineage>
</organism>
<evidence type="ECO:0000313" key="1">
    <source>
        <dbReference type="EMBL" id="MQM20165.1"/>
    </source>
</evidence>
<protein>
    <submittedName>
        <fullName evidence="1">Uncharacterized protein</fullName>
    </submittedName>
</protein>